<evidence type="ECO:0000256" key="1">
    <source>
        <dbReference type="SAM" id="Phobius"/>
    </source>
</evidence>
<dbReference type="GO" id="GO:0005886">
    <property type="term" value="C:plasma membrane"/>
    <property type="evidence" value="ECO:0007669"/>
    <property type="project" value="TreeGrafter"/>
</dbReference>
<sequence length="143" mass="15517">MVGILIALLAGLLMSVQGVFNTRVMDSSNMWATNSWVHLTAFAASLSIWFFAGRENLLSVFNVSNKLYLFGGVIGAFITFTVIKSISSLGPANATMLILLAQLVISCLIESFGLFGIEKMCFEWSKLIGVVLMIAGIVVFNKL</sequence>
<dbReference type="PANTHER" id="PTHR34821">
    <property type="entry name" value="INNER MEMBRANE PROTEIN YDCZ"/>
    <property type="match status" value="1"/>
</dbReference>
<organism evidence="2 3">
    <name type="scientific">Sedimentibacter saalensis</name>
    <dbReference type="NCBI Taxonomy" id="130788"/>
    <lineage>
        <taxon>Bacteria</taxon>
        <taxon>Bacillati</taxon>
        <taxon>Bacillota</taxon>
        <taxon>Tissierellia</taxon>
        <taxon>Sedimentibacter</taxon>
    </lineage>
</organism>
<dbReference type="PANTHER" id="PTHR34821:SF3">
    <property type="entry name" value="MEMBRANE PROTEIN"/>
    <property type="match status" value="1"/>
</dbReference>
<keyword evidence="1" id="KW-1133">Transmembrane helix</keyword>
<keyword evidence="1" id="KW-0812">Transmembrane</keyword>
<name>A0A562JH18_9FIRM</name>
<dbReference type="RefSeq" id="WP_145080375.1">
    <property type="nucleotide sequence ID" value="NZ_JAYFNS010000007.1"/>
</dbReference>
<dbReference type="Proteomes" id="UP000315343">
    <property type="component" value="Unassembled WGS sequence"/>
</dbReference>
<dbReference type="InterPro" id="IPR006750">
    <property type="entry name" value="YdcZ"/>
</dbReference>
<proteinExistence type="predicted"/>
<feature type="transmembrane region" description="Helical" evidence="1">
    <location>
        <begin position="124"/>
        <end position="141"/>
    </location>
</feature>
<dbReference type="Pfam" id="PF04657">
    <property type="entry name" value="DMT_YdcZ"/>
    <property type="match status" value="1"/>
</dbReference>
<accession>A0A562JH18</accession>
<gene>
    <name evidence="2" type="ORF">LY60_00847</name>
</gene>
<keyword evidence="1" id="KW-0472">Membrane</keyword>
<reference evidence="2 3" key="1">
    <citation type="submission" date="2019-07" db="EMBL/GenBank/DDBJ databases">
        <title>Genomic Encyclopedia of Type Strains, Phase I: the one thousand microbial genomes (KMG-I) project.</title>
        <authorList>
            <person name="Kyrpides N."/>
        </authorList>
    </citation>
    <scope>NUCLEOTIDE SEQUENCE [LARGE SCALE GENOMIC DNA]</scope>
    <source>
        <strain evidence="2 3">DSM 13558</strain>
    </source>
</reference>
<comment type="caution">
    <text evidence="2">The sequence shown here is derived from an EMBL/GenBank/DDBJ whole genome shotgun (WGS) entry which is preliminary data.</text>
</comment>
<keyword evidence="3" id="KW-1185">Reference proteome</keyword>
<evidence type="ECO:0000313" key="2">
    <source>
        <dbReference type="EMBL" id="TWH82546.1"/>
    </source>
</evidence>
<evidence type="ECO:0000313" key="3">
    <source>
        <dbReference type="Proteomes" id="UP000315343"/>
    </source>
</evidence>
<feature type="transmembrane region" description="Helical" evidence="1">
    <location>
        <begin position="65"/>
        <end position="83"/>
    </location>
</feature>
<feature type="transmembrane region" description="Helical" evidence="1">
    <location>
        <begin position="34"/>
        <end position="53"/>
    </location>
</feature>
<protein>
    <submittedName>
        <fullName evidence="2">Transporter family-2 protein</fullName>
    </submittedName>
</protein>
<feature type="transmembrane region" description="Helical" evidence="1">
    <location>
        <begin position="95"/>
        <end position="117"/>
    </location>
</feature>
<dbReference type="OrthoDB" id="9789346at2"/>
<dbReference type="AlphaFoldDB" id="A0A562JH18"/>
<dbReference type="EMBL" id="VLKH01000002">
    <property type="protein sequence ID" value="TWH82546.1"/>
    <property type="molecule type" value="Genomic_DNA"/>
</dbReference>